<dbReference type="GO" id="GO:0000287">
    <property type="term" value="F:magnesium ion binding"/>
    <property type="evidence" value="ECO:0007669"/>
    <property type="project" value="TreeGrafter"/>
</dbReference>
<dbReference type="RefSeq" id="WP_184451190.1">
    <property type="nucleotide sequence ID" value="NZ_JACHMK010000001.1"/>
</dbReference>
<dbReference type="PANTHER" id="PTHR10000">
    <property type="entry name" value="PHOSPHOSERINE PHOSPHATASE"/>
    <property type="match status" value="1"/>
</dbReference>
<dbReference type="Pfam" id="PF08282">
    <property type="entry name" value="Hydrolase_3"/>
    <property type="match status" value="2"/>
</dbReference>
<dbReference type="GO" id="GO:0016791">
    <property type="term" value="F:phosphatase activity"/>
    <property type="evidence" value="ECO:0007669"/>
    <property type="project" value="TreeGrafter"/>
</dbReference>
<dbReference type="AlphaFoldDB" id="A0A923IXM1"/>
<dbReference type="Gene3D" id="3.40.50.1000">
    <property type="entry name" value="HAD superfamily/HAD-like"/>
    <property type="match status" value="1"/>
</dbReference>
<dbReference type="EMBL" id="JACHMK010000001">
    <property type="protein sequence ID" value="MBB6333471.1"/>
    <property type="molecule type" value="Genomic_DNA"/>
</dbReference>
<sequence>MSALDPRILNLVTPPPSGEAPIPFERLVEAARAALPADMPTDPSKILVGLDLDGTVLLPTGASERVRSAIRAAGDAGMHAVIATGRSLEATAPVLDQLGDPSGWAVCSNGAVTAHFDSASPEGAEVCELRFFDPDGLIGLVAEHLPDAIFGVEVPGMFLVSGWFPPGELIEAHEVVPLDDLRGRRAIKVVVRAPHMSRPDFDSLLTAIGVPERWECSVGWTSWADVLPLGVSKASGLESLAERLGVPPSGTVTIGDGTNDVPMIRWANFGVVMGGASADIKAEGDHVTGAVENDGAAAVIRAVLEHCGVVER</sequence>
<reference evidence="1" key="1">
    <citation type="submission" date="2020-08" db="EMBL/GenBank/DDBJ databases">
        <title>Sequencing the genomes of 1000 actinobacteria strains.</title>
        <authorList>
            <person name="Klenk H.-P."/>
        </authorList>
    </citation>
    <scope>NUCLEOTIDE SEQUENCE</scope>
    <source>
        <strain evidence="1">DSM 10695</strain>
    </source>
</reference>
<organism evidence="1 2">
    <name type="scientific">Schaalia hyovaginalis</name>
    <dbReference type="NCBI Taxonomy" id="29316"/>
    <lineage>
        <taxon>Bacteria</taxon>
        <taxon>Bacillati</taxon>
        <taxon>Actinomycetota</taxon>
        <taxon>Actinomycetes</taxon>
        <taxon>Actinomycetales</taxon>
        <taxon>Actinomycetaceae</taxon>
        <taxon>Schaalia</taxon>
    </lineage>
</organism>
<dbReference type="InterPro" id="IPR036412">
    <property type="entry name" value="HAD-like_sf"/>
</dbReference>
<accession>A0A923IXM1</accession>
<dbReference type="Gene3D" id="3.30.1240.10">
    <property type="match status" value="1"/>
</dbReference>
<dbReference type="PANTHER" id="PTHR10000:SF8">
    <property type="entry name" value="HAD SUPERFAMILY HYDROLASE-LIKE, TYPE 3"/>
    <property type="match status" value="1"/>
</dbReference>
<name>A0A923IXM1_9ACTO</name>
<evidence type="ECO:0000313" key="2">
    <source>
        <dbReference type="Proteomes" id="UP000617426"/>
    </source>
</evidence>
<dbReference type="Proteomes" id="UP000617426">
    <property type="component" value="Unassembled WGS sequence"/>
</dbReference>
<dbReference type="SUPFAM" id="SSF56784">
    <property type="entry name" value="HAD-like"/>
    <property type="match status" value="1"/>
</dbReference>
<gene>
    <name evidence="1" type="ORF">HD592_000036</name>
</gene>
<dbReference type="PROSITE" id="PS01229">
    <property type="entry name" value="COF_2"/>
    <property type="match status" value="1"/>
</dbReference>
<dbReference type="InterPro" id="IPR023214">
    <property type="entry name" value="HAD_sf"/>
</dbReference>
<evidence type="ECO:0000313" key="1">
    <source>
        <dbReference type="EMBL" id="MBB6333471.1"/>
    </source>
</evidence>
<comment type="caution">
    <text evidence="1">The sequence shown here is derived from an EMBL/GenBank/DDBJ whole genome shotgun (WGS) entry which is preliminary data.</text>
</comment>
<keyword evidence="1" id="KW-0378">Hydrolase</keyword>
<keyword evidence="2" id="KW-1185">Reference proteome</keyword>
<dbReference type="GO" id="GO:0005829">
    <property type="term" value="C:cytosol"/>
    <property type="evidence" value="ECO:0007669"/>
    <property type="project" value="TreeGrafter"/>
</dbReference>
<protein>
    <submittedName>
        <fullName evidence="1">Hydroxymethylpyrimidine pyrophosphatase-like HAD family hydrolase</fullName>
    </submittedName>
</protein>
<proteinExistence type="predicted"/>